<dbReference type="Proteomes" id="UP000627166">
    <property type="component" value="Unassembled WGS sequence"/>
</dbReference>
<sequence length="149" mass="17502">MKKVILPFTLFLAMLVGLYYSTKYTNDTCDKLLELSYETESSIAFEQWDDAYINSLDLLKSYEKDMSLVTLFLNHEELDIIYNETLKLTQFTKEKDKSHSLSTIHLIKSLIEGLKEGQKLTLRNIFHICTNMKFTVYIFLNNPNLYGKY</sequence>
<organism evidence="1 2">
    <name type="scientific">Clostridium faecium</name>
    <dbReference type="NCBI Taxonomy" id="2762223"/>
    <lineage>
        <taxon>Bacteria</taxon>
        <taxon>Bacillati</taxon>
        <taxon>Bacillota</taxon>
        <taxon>Clostridia</taxon>
        <taxon>Eubacteriales</taxon>
        <taxon>Clostridiaceae</taxon>
        <taxon>Clostridium</taxon>
    </lineage>
</organism>
<comment type="caution">
    <text evidence="1">The sequence shown here is derived from an EMBL/GenBank/DDBJ whole genome shotgun (WGS) entry which is preliminary data.</text>
</comment>
<keyword evidence="2" id="KW-1185">Reference proteome</keyword>
<name>A0ABR8YPC0_9CLOT</name>
<gene>
    <name evidence="1" type="ORF">H9637_03110</name>
</gene>
<evidence type="ECO:0000313" key="2">
    <source>
        <dbReference type="Proteomes" id="UP000627166"/>
    </source>
</evidence>
<dbReference type="EMBL" id="JACSQB010000025">
    <property type="protein sequence ID" value="MBD8046041.1"/>
    <property type="molecule type" value="Genomic_DNA"/>
</dbReference>
<dbReference type="Pfam" id="PF14276">
    <property type="entry name" value="DUF4363"/>
    <property type="match status" value="1"/>
</dbReference>
<accession>A0ABR8YPC0</accession>
<reference evidence="1 2" key="1">
    <citation type="submission" date="2020-08" db="EMBL/GenBank/DDBJ databases">
        <title>A Genomic Blueprint of the Chicken Gut Microbiome.</title>
        <authorList>
            <person name="Gilroy R."/>
            <person name="Ravi A."/>
            <person name="Getino M."/>
            <person name="Pursley I."/>
            <person name="Horton D.L."/>
            <person name="Alikhan N.-F."/>
            <person name="Baker D."/>
            <person name="Gharbi K."/>
            <person name="Hall N."/>
            <person name="Watson M."/>
            <person name="Adriaenssens E.M."/>
            <person name="Foster-Nyarko E."/>
            <person name="Jarju S."/>
            <person name="Secka A."/>
            <person name="Antonio M."/>
            <person name="Oren A."/>
            <person name="Chaudhuri R."/>
            <person name="La Ragione R.M."/>
            <person name="Hildebrand F."/>
            <person name="Pallen M.J."/>
        </authorList>
    </citation>
    <scope>NUCLEOTIDE SEQUENCE [LARGE SCALE GENOMIC DNA]</scope>
    <source>
        <strain evidence="1 2">N37</strain>
    </source>
</reference>
<dbReference type="RefSeq" id="WP_191739018.1">
    <property type="nucleotide sequence ID" value="NZ_JACSQB010000025.1"/>
</dbReference>
<evidence type="ECO:0000313" key="1">
    <source>
        <dbReference type="EMBL" id="MBD8046041.1"/>
    </source>
</evidence>
<proteinExistence type="predicted"/>
<dbReference type="InterPro" id="IPR025373">
    <property type="entry name" value="DUF4363"/>
</dbReference>
<protein>
    <submittedName>
        <fullName evidence="1">DUF4363 family protein</fullName>
    </submittedName>
</protein>